<organism evidence="3 4">
    <name type="scientific">Novosphingobium bradum</name>
    <dbReference type="NCBI Taxonomy" id="1737444"/>
    <lineage>
        <taxon>Bacteria</taxon>
        <taxon>Pseudomonadati</taxon>
        <taxon>Pseudomonadota</taxon>
        <taxon>Alphaproteobacteria</taxon>
        <taxon>Sphingomonadales</taxon>
        <taxon>Sphingomonadaceae</taxon>
        <taxon>Novosphingobium</taxon>
    </lineage>
</organism>
<evidence type="ECO:0000256" key="1">
    <source>
        <dbReference type="ARBA" id="ARBA00023239"/>
    </source>
</evidence>
<dbReference type="EMBL" id="JBHRTQ010000007">
    <property type="protein sequence ID" value="MFC3174080.1"/>
    <property type="molecule type" value="Genomic_DNA"/>
</dbReference>
<evidence type="ECO:0000259" key="2">
    <source>
        <dbReference type="Pfam" id="PF04909"/>
    </source>
</evidence>
<dbReference type="InterPro" id="IPR032465">
    <property type="entry name" value="ACMSD"/>
</dbReference>
<keyword evidence="1" id="KW-0456">Lyase</keyword>
<gene>
    <name evidence="3" type="ORF">ACFOD9_07450</name>
</gene>
<dbReference type="Proteomes" id="UP001595604">
    <property type="component" value="Unassembled WGS sequence"/>
</dbReference>
<dbReference type="PANTHER" id="PTHR21240">
    <property type="entry name" value="2-AMINO-3-CARBOXYLMUCONATE-6-SEMIALDEHYDE DECARBOXYLASE"/>
    <property type="match status" value="1"/>
</dbReference>
<dbReference type="SUPFAM" id="SSF51556">
    <property type="entry name" value="Metallo-dependent hydrolases"/>
    <property type="match status" value="1"/>
</dbReference>
<dbReference type="RefSeq" id="WP_379509453.1">
    <property type="nucleotide sequence ID" value="NZ_JBHRTQ010000007.1"/>
</dbReference>
<feature type="domain" description="Amidohydrolase-related" evidence="2">
    <location>
        <begin position="185"/>
        <end position="420"/>
    </location>
</feature>
<reference evidence="4" key="1">
    <citation type="journal article" date="2019" name="Int. J. Syst. Evol. Microbiol.">
        <title>The Global Catalogue of Microorganisms (GCM) 10K type strain sequencing project: providing services to taxonomists for standard genome sequencing and annotation.</title>
        <authorList>
            <consortium name="The Broad Institute Genomics Platform"/>
            <consortium name="The Broad Institute Genome Sequencing Center for Infectious Disease"/>
            <person name="Wu L."/>
            <person name="Ma J."/>
        </authorList>
    </citation>
    <scope>NUCLEOTIDE SEQUENCE [LARGE SCALE GENOMIC DNA]</scope>
    <source>
        <strain evidence="4">KCTC 42984</strain>
    </source>
</reference>
<dbReference type="Gene3D" id="3.20.20.140">
    <property type="entry name" value="Metal-dependent hydrolases"/>
    <property type="match status" value="1"/>
</dbReference>
<dbReference type="Pfam" id="PF04909">
    <property type="entry name" value="Amidohydro_2"/>
    <property type="match status" value="1"/>
</dbReference>
<evidence type="ECO:0000313" key="4">
    <source>
        <dbReference type="Proteomes" id="UP001595604"/>
    </source>
</evidence>
<keyword evidence="4" id="KW-1185">Reference proteome</keyword>
<protein>
    <submittedName>
        <fullName evidence="3">Amidohydrolase family protein</fullName>
    </submittedName>
</protein>
<dbReference type="InterPro" id="IPR032466">
    <property type="entry name" value="Metal_Hydrolase"/>
</dbReference>
<accession>A0ABV7IN90</accession>
<comment type="caution">
    <text evidence="3">The sequence shown here is derived from an EMBL/GenBank/DDBJ whole genome shotgun (WGS) entry which is preliminary data.</text>
</comment>
<name>A0ABV7IN90_9SPHN</name>
<evidence type="ECO:0000313" key="3">
    <source>
        <dbReference type="EMBL" id="MFC3174080.1"/>
    </source>
</evidence>
<dbReference type="InterPro" id="IPR006680">
    <property type="entry name" value="Amidohydro-rel"/>
</dbReference>
<proteinExistence type="predicted"/>
<dbReference type="PANTHER" id="PTHR21240:SF28">
    <property type="entry name" value="ISO-OROTATE DECARBOXYLASE (EUROFUNG)"/>
    <property type="match status" value="1"/>
</dbReference>
<sequence length="422" mass="47546">MAEGETNELANAAKMYWAAEGYAPGGTIRAVDYATQRGGAHALFEGIRIVDCDTHITEAPDLFTSRAPAKYKDQVPRLVRDANGSHRWTCGGRDFGWTGGNVITPDHQKLLGRLAFPTLEEGHEASWCMKSRVRLMDEMGVWAHIAFQNSGVTQAGSLMALGDNELGLTIVRIFNDASAQNQAESGQRVFPMAHLPYWDRAAMIAEAHRCLDLGLKGFVLPDKPEKMGTPRYTDEWWAPLLSLCNETGTPISYHINSAMDPSMVIWEGLSFERKLTVYPIMYSLSCAATLGNWMVSGLLDRYPKLKIGLIEAGMGWVPFVLEMLEHQFDEMMPNSAALLDKRPWEYFRENFWTTFWFERIGPKTQLETVGVDRVLFETDFPHPTSLYPDVQARLVEVLGDQPYEIRKKVLQDNASRLYNLGL</sequence>